<evidence type="ECO:0000313" key="2">
    <source>
        <dbReference type="Proteomes" id="UP000269348"/>
    </source>
</evidence>
<name>A0A2I7RUH2_9CAUD</name>
<organism evidence="1 2">
    <name type="scientific">Vibrio phage 1.238.A._10N.261.52.F10</name>
    <dbReference type="NCBI Taxonomy" id="1881231"/>
    <lineage>
        <taxon>Viruses</taxon>
        <taxon>Duplodnaviria</taxon>
        <taxon>Heunggongvirae</taxon>
        <taxon>Uroviricota</taxon>
        <taxon>Caudoviricetes</taxon>
        <taxon>Schitoviridae</taxon>
        <taxon>Pariacacavirus</taxon>
        <taxon>Pariacacavirus 1238A</taxon>
    </lineage>
</organism>
<dbReference type="Proteomes" id="UP000269348">
    <property type="component" value="Segment"/>
</dbReference>
<reference evidence="1 2" key="1">
    <citation type="submission" date="2017-11" db="EMBL/GenBank/DDBJ databases">
        <title>A major lineage of nontailed dsDNA viruses as unrecognized killers of marine bacteria.</title>
        <authorList>
            <person name="Kauffman K.M."/>
            <person name="Hussain F.A."/>
            <person name="Yang J."/>
            <person name="Arevalo P."/>
            <person name="Brown J.M."/>
            <person name="Chang W.K."/>
            <person name="VanInsberghe D."/>
            <person name="Elsherbini J."/>
            <person name="Cutler M.B."/>
            <person name="Kelly L."/>
            <person name="Polz M.F."/>
        </authorList>
    </citation>
    <scope>NUCLEOTIDE SEQUENCE [LARGE SCALE GENOMIC DNA]</scope>
</reference>
<evidence type="ECO:0000313" key="1">
    <source>
        <dbReference type="EMBL" id="AUR97284.1"/>
    </source>
</evidence>
<protein>
    <recommendedName>
        <fullName evidence="3">Coil containing protein</fullName>
    </recommendedName>
</protein>
<sequence length="170" mass="19437">MTDTIETNELDSLKERADLMGIKYSPNIGVEKLREKVNAKLETPTEAVAGGPSNKHQELRKQATKLIRCVITNLNPSKKDSEGEFVRTGNRVVKTISRFVPFEQETHVENAILNLLKERQYCVVVHEKGIDGKKIPVRKMRKEFQIEMLEPLTPQELAELKESQIKRNSI</sequence>
<proteinExistence type="predicted"/>
<dbReference type="EMBL" id="MG592603">
    <property type="protein sequence ID" value="AUR97284.1"/>
    <property type="molecule type" value="Genomic_DNA"/>
</dbReference>
<keyword evidence="2" id="KW-1185">Reference proteome</keyword>
<accession>A0A2I7RUH2</accession>
<evidence type="ECO:0008006" key="3">
    <source>
        <dbReference type="Google" id="ProtNLM"/>
    </source>
</evidence>
<gene>
    <name evidence="1" type="ORF">NVP1238A_35</name>
</gene>